<dbReference type="Gene3D" id="3.30.160.60">
    <property type="entry name" value="Classic Zinc Finger"/>
    <property type="match status" value="1"/>
</dbReference>
<dbReference type="InterPro" id="IPR000315">
    <property type="entry name" value="Znf_B-box"/>
</dbReference>
<feature type="domain" description="B box-type" evidence="2">
    <location>
        <begin position="34"/>
        <end position="80"/>
    </location>
</feature>
<dbReference type="Gene3D" id="4.10.830.40">
    <property type="match status" value="1"/>
</dbReference>
<proteinExistence type="predicted"/>
<dbReference type="AlphaFoldDB" id="A0AAN0IMP1"/>
<dbReference type="PANTHER" id="PTHR25462:SF296">
    <property type="entry name" value="MEIOTIC P26, ISOFORM F"/>
    <property type="match status" value="1"/>
</dbReference>
<dbReference type="SMART" id="SM00336">
    <property type="entry name" value="BBOX"/>
    <property type="match status" value="2"/>
</dbReference>
<protein>
    <recommendedName>
        <fullName evidence="2">B box-type domain-containing protein</fullName>
    </recommendedName>
</protein>
<name>A0AAN0IMP1_AMPQE</name>
<keyword evidence="1" id="KW-0862">Zinc</keyword>
<sequence length="315" mass="35018">MAVEPSSSSPGLLKLEEQLTCTEVHSLMQKVADPEKVACDNCSSANATRCCRDCSKFLCKKCIAMHKQWTEFANHKIVSLDEVASAPSEILSKKKAEANLTCLVPSHDEPLKYFCETCDESICRDCAILTHRDHKYNLIADIYAKHCKALERSLNPVKGKIEALNEAMATIEGFEAEVRERGEAVVGEIHNMVEEIIDTVRQSERKLIEQAQMVTDAKLKVLSGQKKSAESSLSLLNDVKDYVEQSLKTGTPQQVLTSKKPIIGRIKEVAAQIRVEELLPIEKNDLTLMKGVKIDSDIGYITYSALQCCRGKSGW</sequence>
<reference evidence="4" key="1">
    <citation type="journal article" date="2010" name="Nature">
        <title>The Amphimedon queenslandica genome and the evolution of animal complexity.</title>
        <authorList>
            <person name="Srivastava M."/>
            <person name="Simakov O."/>
            <person name="Chapman J."/>
            <person name="Fahey B."/>
            <person name="Gauthier M.E."/>
            <person name="Mitros T."/>
            <person name="Richards G.S."/>
            <person name="Conaco C."/>
            <person name="Dacre M."/>
            <person name="Hellsten U."/>
            <person name="Larroux C."/>
            <person name="Putnam N.H."/>
            <person name="Stanke M."/>
            <person name="Adamska M."/>
            <person name="Darling A."/>
            <person name="Degnan S.M."/>
            <person name="Oakley T.H."/>
            <person name="Plachetzki D.C."/>
            <person name="Zhai Y."/>
            <person name="Adamski M."/>
            <person name="Calcino A."/>
            <person name="Cummins S.F."/>
            <person name="Goodstein D.M."/>
            <person name="Harris C."/>
            <person name="Jackson D.J."/>
            <person name="Leys S.P."/>
            <person name="Shu S."/>
            <person name="Woodcroft B.J."/>
            <person name="Vervoort M."/>
            <person name="Kosik K.S."/>
            <person name="Manning G."/>
            <person name="Degnan B.M."/>
            <person name="Rokhsar D.S."/>
        </authorList>
    </citation>
    <scope>NUCLEOTIDE SEQUENCE [LARGE SCALE GENOMIC DNA]</scope>
</reference>
<evidence type="ECO:0000259" key="2">
    <source>
        <dbReference type="PROSITE" id="PS50119"/>
    </source>
</evidence>
<dbReference type="Proteomes" id="UP000007879">
    <property type="component" value="Unassembled WGS sequence"/>
</dbReference>
<evidence type="ECO:0000313" key="4">
    <source>
        <dbReference type="Proteomes" id="UP000007879"/>
    </source>
</evidence>
<dbReference type="GeneID" id="105312814"/>
<dbReference type="PANTHER" id="PTHR25462">
    <property type="entry name" value="BONUS, ISOFORM C-RELATED"/>
    <property type="match status" value="1"/>
</dbReference>
<dbReference type="GO" id="GO:0008270">
    <property type="term" value="F:zinc ion binding"/>
    <property type="evidence" value="ECO:0007669"/>
    <property type="project" value="UniProtKB-KW"/>
</dbReference>
<dbReference type="InterPro" id="IPR003649">
    <property type="entry name" value="Bbox_C"/>
</dbReference>
<dbReference type="SMART" id="SM00502">
    <property type="entry name" value="BBC"/>
    <property type="match status" value="1"/>
</dbReference>
<dbReference type="EnsemblMetazoa" id="XM_011405742.2">
    <property type="protein sequence ID" value="XP_011404044.2"/>
    <property type="gene ID" value="LOC105312814"/>
</dbReference>
<dbReference type="Pfam" id="PF00643">
    <property type="entry name" value="zf-B_box"/>
    <property type="match status" value="2"/>
</dbReference>
<feature type="domain" description="B box-type" evidence="2">
    <location>
        <begin position="97"/>
        <end position="139"/>
    </location>
</feature>
<keyword evidence="4" id="KW-1185">Reference proteome</keyword>
<evidence type="ECO:0000256" key="1">
    <source>
        <dbReference type="PROSITE-ProRule" id="PRU00024"/>
    </source>
</evidence>
<accession>A0AAN0IMP1</accession>
<dbReference type="SUPFAM" id="SSF57845">
    <property type="entry name" value="B-box zinc-binding domain"/>
    <property type="match status" value="1"/>
</dbReference>
<dbReference type="KEGG" id="aqu:105312814"/>
<dbReference type="InterPro" id="IPR047153">
    <property type="entry name" value="TRIM45/56/19-like"/>
</dbReference>
<keyword evidence="1" id="KW-0863">Zinc-finger</keyword>
<evidence type="ECO:0000313" key="3">
    <source>
        <dbReference type="EnsemblMetazoa" id="XP_011404044.2"/>
    </source>
</evidence>
<reference evidence="3" key="2">
    <citation type="submission" date="2024-06" db="UniProtKB">
        <authorList>
            <consortium name="EnsemblMetazoa"/>
        </authorList>
    </citation>
    <scope>IDENTIFICATION</scope>
</reference>
<dbReference type="CDD" id="cd19757">
    <property type="entry name" value="Bbox1"/>
    <property type="match status" value="1"/>
</dbReference>
<keyword evidence="1" id="KW-0479">Metal-binding</keyword>
<organism evidence="3 4">
    <name type="scientific">Amphimedon queenslandica</name>
    <name type="common">Sponge</name>
    <dbReference type="NCBI Taxonomy" id="400682"/>
    <lineage>
        <taxon>Eukaryota</taxon>
        <taxon>Metazoa</taxon>
        <taxon>Porifera</taxon>
        <taxon>Demospongiae</taxon>
        <taxon>Heteroscleromorpha</taxon>
        <taxon>Haplosclerida</taxon>
        <taxon>Niphatidae</taxon>
        <taxon>Amphimedon</taxon>
    </lineage>
</organism>
<dbReference type="RefSeq" id="XP_011404044.2">
    <property type="nucleotide sequence ID" value="XM_011405742.2"/>
</dbReference>
<dbReference type="PROSITE" id="PS50119">
    <property type="entry name" value="ZF_BBOX"/>
    <property type="match status" value="2"/>
</dbReference>